<dbReference type="InterPro" id="IPR012337">
    <property type="entry name" value="RNaseH-like_sf"/>
</dbReference>
<evidence type="ECO:0000259" key="7">
    <source>
        <dbReference type="Pfam" id="PF05699"/>
    </source>
</evidence>
<comment type="caution">
    <text evidence="8">The sequence shown here is derived from an EMBL/GenBank/DDBJ whole genome shotgun (WGS) entry which is preliminary data.</text>
</comment>
<evidence type="ECO:0000256" key="2">
    <source>
        <dbReference type="ARBA" id="ARBA00022723"/>
    </source>
</evidence>
<dbReference type="EMBL" id="JAPFFF010000034">
    <property type="protein sequence ID" value="KAK8843593.1"/>
    <property type="molecule type" value="Genomic_DNA"/>
</dbReference>
<feature type="coiled-coil region" evidence="6">
    <location>
        <begin position="453"/>
        <end position="483"/>
    </location>
</feature>
<evidence type="ECO:0000313" key="8">
    <source>
        <dbReference type="EMBL" id="KAK8843593.1"/>
    </source>
</evidence>
<evidence type="ECO:0000256" key="6">
    <source>
        <dbReference type="SAM" id="Coils"/>
    </source>
</evidence>
<keyword evidence="2" id="KW-0479">Metal-binding</keyword>
<keyword evidence="3" id="KW-0863">Zinc-finger</keyword>
<reference evidence="8 9" key="1">
    <citation type="submission" date="2024-04" db="EMBL/GenBank/DDBJ databases">
        <title>Tritrichomonas musculus Genome.</title>
        <authorList>
            <person name="Alves-Ferreira E."/>
            <person name="Grigg M."/>
            <person name="Lorenzi H."/>
            <person name="Galac M."/>
        </authorList>
    </citation>
    <scope>NUCLEOTIDE SEQUENCE [LARGE SCALE GENOMIC DNA]</scope>
    <source>
        <strain evidence="8 9">EAF2021</strain>
    </source>
</reference>
<protein>
    <recommendedName>
        <fullName evidence="7">HAT C-terminal dimerisation domain-containing protein</fullName>
    </recommendedName>
</protein>
<dbReference type="Proteomes" id="UP001470230">
    <property type="component" value="Unassembled WGS sequence"/>
</dbReference>
<organism evidence="8 9">
    <name type="scientific">Tritrichomonas musculus</name>
    <dbReference type="NCBI Taxonomy" id="1915356"/>
    <lineage>
        <taxon>Eukaryota</taxon>
        <taxon>Metamonada</taxon>
        <taxon>Parabasalia</taxon>
        <taxon>Tritrichomonadida</taxon>
        <taxon>Tritrichomonadidae</taxon>
        <taxon>Tritrichomonas</taxon>
    </lineage>
</organism>
<keyword evidence="9" id="KW-1185">Reference proteome</keyword>
<evidence type="ECO:0000256" key="5">
    <source>
        <dbReference type="ARBA" id="ARBA00023242"/>
    </source>
</evidence>
<dbReference type="SUPFAM" id="SSF53098">
    <property type="entry name" value="Ribonuclease H-like"/>
    <property type="match status" value="1"/>
</dbReference>
<accession>A0ABR2HAV7</accession>
<evidence type="ECO:0000256" key="3">
    <source>
        <dbReference type="ARBA" id="ARBA00022771"/>
    </source>
</evidence>
<dbReference type="InterPro" id="IPR052035">
    <property type="entry name" value="ZnF_BED_domain_contain"/>
</dbReference>
<dbReference type="PANTHER" id="PTHR46481">
    <property type="entry name" value="ZINC FINGER BED DOMAIN-CONTAINING PROTEIN 4"/>
    <property type="match status" value="1"/>
</dbReference>
<evidence type="ECO:0000256" key="1">
    <source>
        <dbReference type="ARBA" id="ARBA00004123"/>
    </source>
</evidence>
<comment type="subcellular location">
    <subcellularLocation>
        <location evidence="1">Nucleus</location>
    </subcellularLocation>
</comment>
<name>A0ABR2HAV7_9EUKA</name>
<evidence type="ECO:0000313" key="9">
    <source>
        <dbReference type="Proteomes" id="UP001470230"/>
    </source>
</evidence>
<keyword evidence="4" id="KW-0862">Zinc</keyword>
<evidence type="ECO:0000256" key="4">
    <source>
        <dbReference type="ARBA" id="ARBA00022833"/>
    </source>
</evidence>
<feature type="domain" description="HAT C-terminal dimerisation" evidence="7">
    <location>
        <begin position="519"/>
        <end position="600"/>
    </location>
</feature>
<dbReference type="InterPro" id="IPR008906">
    <property type="entry name" value="HATC_C_dom"/>
</dbReference>
<sequence length="614" mass="71905">MDDVMNLQDVPNMDGFAMVKVCIKFGKIYQKTSECLVVDKKKLPQIYKDDQFFFLKYGEKAPTIYWLILNNKKYYHKFYCSSCNDVYNGEGSNVHSHISTFKHKTALVPKRFNPLDSYILWSLKHCVSSNSMKDDLFHSFVEQTVTFDAVKKRMEEMYNCLIQKISTILQTIEKLVVIADGWTDKRCRRYLGIAVRYFQNGTIHHIFLGLADIIDIHHTSEAIADSIFKHLAIYKVRKEQIISLCTDSAPVMIRTAKIMKVCWDQCFIHTFNKTVEEFIKTNKDMSNILHKANLATKKEVFVSFLEMKHAPISSIKTYSETRWMSCAETFNSIVILKDYIIEYNETGHEALLTKDELVFAETIQPYIEQLNEAYELLLNQETCVFSSIFFRVISTIVKLIYTIDAECPLVSFQDFKQLIFKKFLNPSEKPCRLIINSMILDKSHKIPDWFLDSEEYELSVNLLQAEIDKLKQKESEVEHHETENQTNQVVISKGYDINKSFEENMRSEHSDESLSDTDYSELINFLNRKKTKKCFIDFWTSEKTRNQYPTLYKYTNDLMMHSFTTLYIERCFSQCKRILNNDRLTTTKENSSMLATMKLNLDLLYSICSLGNNL</sequence>
<dbReference type="Pfam" id="PF05699">
    <property type="entry name" value="Dimer_Tnp_hAT"/>
    <property type="match status" value="1"/>
</dbReference>
<keyword evidence="5" id="KW-0539">Nucleus</keyword>
<gene>
    <name evidence="8" type="ORF">M9Y10_024651</name>
</gene>
<keyword evidence="6" id="KW-0175">Coiled coil</keyword>
<proteinExistence type="predicted"/>
<dbReference type="PANTHER" id="PTHR46481:SF10">
    <property type="entry name" value="ZINC FINGER BED DOMAIN-CONTAINING PROTEIN 39"/>
    <property type="match status" value="1"/>
</dbReference>